<dbReference type="PROSITE" id="PS00372">
    <property type="entry name" value="PTS_EIIA_TYPE_2_HIS"/>
    <property type="match status" value="1"/>
</dbReference>
<dbReference type="EMBL" id="JACIDY010000001">
    <property type="protein sequence ID" value="MBB3938758.1"/>
    <property type="molecule type" value="Genomic_DNA"/>
</dbReference>
<evidence type="ECO:0000259" key="1">
    <source>
        <dbReference type="PROSITE" id="PS51094"/>
    </source>
</evidence>
<dbReference type="RefSeq" id="WP_183615638.1">
    <property type="nucleotide sequence ID" value="NZ_JACIDY010000001.1"/>
</dbReference>
<dbReference type="InterPro" id="IPR002178">
    <property type="entry name" value="PTS_EIIA_type-2_dom"/>
</dbReference>
<comment type="caution">
    <text evidence="2">The sequence shown here is derived from an EMBL/GenBank/DDBJ whole genome shotgun (WGS) entry which is preliminary data.</text>
</comment>
<dbReference type="PROSITE" id="PS51094">
    <property type="entry name" value="PTS_EIIA_TYPE_2"/>
    <property type="match status" value="1"/>
</dbReference>
<dbReference type="GO" id="GO:0030295">
    <property type="term" value="F:protein kinase activator activity"/>
    <property type="evidence" value="ECO:0007669"/>
    <property type="project" value="TreeGrafter"/>
</dbReference>
<dbReference type="SUPFAM" id="SSF55804">
    <property type="entry name" value="Phoshotransferase/anion transport protein"/>
    <property type="match status" value="1"/>
</dbReference>
<dbReference type="Gene3D" id="3.40.930.10">
    <property type="entry name" value="Mannitol-specific EII, Chain A"/>
    <property type="match status" value="1"/>
</dbReference>
<proteinExistence type="predicted"/>
<protein>
    <submittedName>
        <fullName evidence="2">PTS system nitrogen regulatory IIA component</fullName>
    </submittedName>
</protein>
<accession>A0A7W6C0T5</accession>
<feature type="domain" description="PTS EIIA type-2" evidence="1">
    <location>
        <begin position="5"/>
        <end position="152"/>
    </location>
</feature>
<dbReference type="Pfam" id="PF00359">
    <property type="entry name" value="PTS_EIIA_2"/>
    <property type="match status" value="1"/>
</dbReference>
<organism evidence="2 3">
    <name type="scientific">Novosphingobium fluoreni</name>
    <dbReference type="NCBI Taxonomy" id="1391222"/>
    <lineage>
        <taxon>Bacteria</taxon>
        <taxon>Pseudomonadati</taxon>
        <taxon>Pseudomonadota</taxon>
        <taxon>Alphaproteobacteria</taxon>
        <taxon>Sphingomonadales</taxon>
        <taxon>Sphingomonadaceae</taxon>
        <taxon>Novosphingobium</taxon>
    </lineage>
</organism>
<dbReference type="CDD" id="cd00211">
    <property type="entry name" value="PTS_IIA_fru"/>
    <property type="match status" value="1"/>
</dbReference>
<evidence type="ECO:0000313" key="3">
    <source>
        <dbReference type="Proteomes" id="UP000561459"/>
    </source>
</evidence>
<dbReference type="InterPro" id="IPR051541">
    <property type="entry name" value="PTS_SugarTrans_NitroReg"/>
</dbReference>
<sequence>MSALFTLLPEAVAIAGGTDTAVGDKASILAHLAALFARVYALDQDLVLKRVVEREELGSTGFGRQVAIPHARLPGLVRPVAAIIRLDSPVDFDSADGMPVDIVFGLLSPDGAGATHLHALAAISRMMRDERMHAALVSASGPDVIYSLLSDVIDRDAA</sequence>
<name>A0A7W6C0T5_9SPHN</name>
<keyword evidence="3" id="KW-1185">Reference proteome</keyword>
<reference evidence="2 3" key="1">
    <citation type="submission" date="2020-08" db="EMBL/GenBank/DDBJ databases">
        <title>Genomic Encyclopedia of Type Strains, Phase IV (KMG-IV): sequencing the most valuable type-strain genomes for metagenomic binning, comparative biology and taxonomic classification.</title>
        <authorList>
            <person name="Goeker M."/>
        </authorList>
    </citation>
    <scope>NUCLEOTIDE SEQUENCE [LARGE SCALE GENOMIC DNA]</scope>
    <source>
        <strain evidence="2 3">DSM 27568</strain>
    </source>
</reference>
<dbReference type="AlphaFoldDB" id="A0A7W6C0T5"/>
<dbReference type="Proteomes" id="UP000561459">
    <property type="component" value="Unassembled WGS sequence"/>
</dbReference>
<evidence type="ECO:0000313" key="2">
    <source>
        <dbReference type="EMBL" id="MBB3938758.1"/>
    </source>
</evidence>
<dbReference type="InterPro" id="IPR016152">
    <property type="entry name" value="PTrfase/Anion_transptr"/>
</dbReference>
<dbReference type="PANTHER" id="PTHR47738:SF1">
    <property type="entry name" value="NITROGEN REGULATORY PROTEIN"/>
    <property type="match status" value="1"/>
</dbReference>
<gene>
    <name evidence="2" type="ORF">GGR39_000387</name>
</gene>
<dbReference type="PANTHER" id="PTHR47738">
    <property type="entry name" value="PTS SYSTEM FRUCTOSE-LIKE EIIA COMPONENT-RELATED"/>
    <property type="match status" value="1"/>
</dbReference>